<dbReference type="Proteomes" id="UP000053958">
    <property type="component" value="Unassembled WGS sequence"/>
</dbReference>
<dbReference type="GO" id="GO:0016491">
    <property type="term" value="F:oxidoreductase activity"/>
    <property type="evidence" value="ECO:0007669"/>
    <property type="project" value="UniProtKB-KW"/>
</dbReference>
<dbReference type="SUPFAM" id="SSF51197">
    <property type="entry name" value="Clavaminate synthase-like"/>
    <property type="match status" value="1"/>
</dbReference>
<dbReference type="PANTHER" id="PTHR47990">
    <property type="entry name" value="2-OXOGLUTARATE (2OG) AND FE(II)-DEPENDENT OXYGENASE SUPERFAMILY PROTEIN-RELATED"/>
    <property type="match status" value="1"/>
</dbReference>
<protein>
    <submittedName>
        <fullName evidence="4">Gibberellin 20-oxidase</fullName>
    </submittedName>
</protein>
<dbReference type="GeneID" id="25317510"/>
<dbReference type="InterPro" id="IPR050231">
    <property type="entry name" value="Iron_ascorbate_oxido_reductase"/>
</dbReference>
<comment type="caution">
    <text evidence="4">The sequence shown here is derived from an EMBL/GenBank/DDBJ whole genome shotgun (WGS) entry which is preliminary data.</text>
</comment>
<dbReference type="Pfam" id="PF14226">
    <property type="entry name" value="DIOX_N"/>
    <property type="match status" value="1"/>
</dbReference>
<dbReference type="OrthoDB" id="288590at2759"/>
<dbReference type="PRINTS" id="PR00682">
    <property type="entry name" value="IPNSYNTHASE"/>
</dbReference>
<dbReference type="Pfam" id="PF03171">
    <property type="entry name" value="2OG-FeII_Oxy"/>
    <property type="match status" value="1"/>
</dbReference>
<dbReference type="GO" id="GO:0046872">
    <property type="term" value="F:metal ion binding"/>
    <property type="evidence" value="ECO:0007669"/>
    <property type="project" value="UniProtKB-KW"/>
</dbReference>
<dbReference type="AlphaFoldDB" id="A0A0F4YR91"/>
<name>A0A0F4YR91_RASE3</name>
<keyword evidence="5" id="KW-1185">Reference proteome</keyword>
<keyword evidence="2" id="KW-0560">Oxidoreductase</keyword>
<dbReference type="InterPro" id="IPR027443">
    <property type="entry name" value="IPNS-like_sf"/>
</dbReference>
<keyword evidence="2" id="KW-0408">Iron</keyword>
<comment type="similarity">
    <text evidence="1 2">Belongs to the iron/ascorbate-dependent oxidoreductase family.</text>
</comment>
<reference evidence="4 5" key="1">
    <citation type="submission" date="2015-04" db="EMBL/GenBank/DDBJ databases">
        <authorList>
            <person name="Heijne W.H."/>
            <person name="Fedorova N.D."/>
            <person name="Nierman W.C."/>
            <person name="Vollebregt A.W."/>
            <person name="Zhao Z."/>
            <person name="Wu L."/>
            <person name="Kumar M."/>
            <person name="Stam H."/>
            <person name="van den Berg M.A."/>
            <person name="Pel H.J."/>
        </authorList>
    </citation>
    <scope>NUCLEOTIDE SEQUENCE [LARGE SCALE GENOMIC DNA]</scope>
    <source>
        <strain evidence="4 5">CBS 393.64</strain>
    </source>
</reference>
<keyword evidence="2" id="KW-0479">Metal-binding</keyword>
<organism evidence="4 5">
    <name type="scientific">Rasamsonia emersonii (strain ATCC 16479 / CBS 393.64 / IMI 116815)</name>
    <dbReference type="NCBI Taxonomy" id="1408163"/>
    <lineage>
        <taxon>Eukaryota</taxon>
        <taxon>Fungi</taxon>
        <taxon>Dikarya</taxon>
        <taxon>Ascomycota</taxon>
        <taxon>Pezizomycotina</taxon>
        <taxon>Eurotiomycetes</taxon>
        <taxon>Eurotiomycetidae</taxon>
        <taxon>Eurotiales</taxon>
        <taxon>Trichocomaceae</taxon>
        <taxon>Rasamsonia</taxon>
    </lineage>
</organism>
<evidence type="ECO:0000313" key="5">
    <source>
        <dbReference type="Proteomes" id="UP000053958"/>
    </source>
</evidence>
<dbReference type="GO" id="GO:0044283">
    <property type="term" value="P:small molecule biosynthetic process"/>
    <property type="evidence" value="ECO:0007669"/>
    <property type="project" value="UniProtKB-ARBA"/>
</dbReference>
<evidence type="ECO:0000256" key="2">
    <source>
        <dbReference type="RuleBase" id="RU003682"/>
    </source>
</evidence>
<dbReference type="PROSITE" id="PS51471">
    <property type="entry name" value="FE2OG_OXY"/>
    <property type="match status" value="1"/>
</dbReference>
<gene>
    <name evidence="4" type="ORF">T310_5165</name>
</gene>
<dbReference type="InterPro" id="IPR005123">
    <property type="entry name" value="Oxoglu/Fe-dep_dioxygenase_dom"/>
</dbReference>
<dbReference type="Gene3D" id="2.60.120.330">
    <property type="entry name" value="B-lactam Antibiotic, Isopenicillin N Synthase, Chain"/>
    <property type="match status" value="1"/>
</dbReference>
<dbReference type="RefSeq" id="XP_013327414.1">
    <property type="nucleotide sequence ID" value="XM_013471960.1"/>
</dbReference>
<proteinExistence type="inferred from homology"/>
<accession>A0A0F4YR91</accession>
<sequence length="373" mass="42281">MSEEPITNGSSSGTVNGSPTSFQIPIVDFSAWKTDDKAARLQVAKEIVDACRKVGFVYIVNHALPDSLLDEAFEWSRRFFALSQEDKLKAPHPEGWAVHRGYSWPGLEKVSSAMSEGDDKERIKKLREITDCKESYDMGSDENKDQPNQWIPDEVLPGFRAFMTKFYWECFAAASDILRALAVGIGLEDEDHLLKKHSGHNNQLRLLHYPSIPAEALESQKMARMPAHTDWSSMTMLFQDDCGGLEVEDLSRPGRFIPAKPIKNAIVMNVGDLLQRWSNGIVCLLPIGHEIKLIQDADYLRSTNHRVGLPPVSDRFEGPNRMTRERYSIPYFLSPDPDSVIECLPACMSEENPAKYKPITQRDYNRLRASMQY</sequence>
<dbReference type="EMBL" id="LASV01000230">
    <property type="protein sequence ID" value="KKA20802.1"/>
    <property type="molecule type" value="Genomic_DNA"/>
</dbReference>
<dbReference type="InterPro" id="IPR044861">
    <property type="entry name" value="IPNS-like_FE2OG_OXY"/>
</dbReference>
<dbReference type="STRING" id="1408163.A0A0F4YR91"/>
<dbReference type="InterPro" id="IPR026992">
    <property type="entry name" value="DIOX_N"/>
</dbReference>
<evidence type="ECO:0000259" key="3">
    <source>
        <dbReference type="PROSITE" id="PS51471"/>
    </source>
</evidence>
<feature type="domain" description="Fe2OG dioxygenase" evidence="3">
    <location>
        <begin position="200"/>
        <end position="335"/>
    </location>
</feature>
<evidence type="ECO:0000256" key="1">
    <source>
        <dbReference type="ARBA" id="ARBA00008056"/>
    </source>
</evidence>
<evidence type="ECO:0000313" key="4">
    <source>
        <dbReference type="EMBL" id="KKA20802.1"/>
    </source>
</evidence>